<evidence type="ECO:0000256" key="1">
    <source>
        <dbReference type="ARBA" id="ARBA00007768"/>
    </source>
</evidence>
<protein>
    <recommendedName>
        <fullName evidence="2">PF03932 family protein CutC</fullName>
    </recommendedName>
</protein>
<dbReference type="GO" id="GO:0005737">
    <property type="term" value="C:cytoplasm"/>
    <property type="evidence" value="ECO:0007669"/>
    <property type="project" value="UniProtKB-SubCell"/>
</dbReference>
<comment type="similarity">
    <text evidence="1 2">Belongs to the CutC family.</text>
</comment>
<keyword evidence="2" id="KW-0963">Cytoplasm</keyword>
<evidence type="ECO:0000313" key="4">
    <source>
        <dbReference type="Proteomes" id="UP000505355"/>
    </source>
</evidence>
<keyword evidence="4" id="KW-1185">Reference proteome</keyword>
<dbReference type="Gene3D" id="3.20.20.380">
    <property type="entry name" value="Copper homeostasis (CutC) domain"/>
    <property type="match status" value="1"/>
</dbReference>
<organism evidence="3 4">
    <name type="scientific">Mucilaginibacter mali</name>
    <dbReference type="NCBI Taxonomy" id="2740462"/>
    <lineage>
        <taxon>Bacteria</taxon>
        <taxon>Pseudomonadati</taxon>
        <taxon>Bacteroidota</taxon>
        <taxon>Sphingobacteriia</taxon>
        <taxon>Sphingobacteriales</taxon>
        <taxon>Sphingobacteriaceae</taxon>
        <taxon>Mucilaginibacter</taxon>
    </lineage>
</organism>
<accession>A0A7D4Q8U8</accession>
<dbReference type="KEGG" id="mmab:HQ865_08670"/>
<dbReference type="FunFam" id="3.20.20.380:FF:000001">
    <property type="entry name" value="Copper homeostasis protein CutC"/>
    <property type="match status" value="1"/>
</dbReference>
<dbReference type="SUPFAM" id="SSF110395">
    <property type="entry name" value="CutC-like"/>
    <property type="match status" value="1"/>
</dbReference>
<sequence>MISLEVCANSATSAISAQTGGAARVELCNNLHQGGTTPSLGHIIIARKELSIKLYALIRPRSGDFLYTANEFEVMIEDARMCIDHGCDGLVFGILNKDGSVDIERNLQLASLARKHGLGVTFHRAFDVCNDQEKALEDVIKLGFERILTSGGKSSAMEGASAIRQLKEKAANRIMIMPGGGISESNLSHLVRFTGITEFHSSARSIIHSDMQFRNDNIMMGSRFVDEYATYETDVLVVKKLIAIANGLLIK</sequence>
<comment type="subcellular location">
    <subcellularLocation>
        <location evidence="2">Cytoplasm</location>
    </subcellularLocation>
</comment>
<dbReference type="HAMAP" id="MF_00795">
    <property type="entry name" value="CutC"/>
    <property type="match status" value="1"/>
</dbReference>
<dbReference type="Proteomes" id="UP000505355">
    <property type="component" value="Chromosome"/>
</dbReference>
<dbReference type="GO" id="GO:0005507">
    <property type="term" value="F:copper ion binding"/>
    <property type="evidence" value="ECO:0007669"/>
    <property type="project" value="TreeGrafter"/>
</dbReference>
<dbReference type="RefSeq" id="WP_173414517.1">
    <property type="nucleotide sequence ID" value="NZ_CP054139.1"/>
</dbReference>
<dbReference type="InterPro" id="IPR036822">
    <property type="entry name" value="CutC-like_dom_sf"/>
</dbReference>
<comment type="caution">
    <text evidence="2">Once thought to be involved in copper homeostasis, experiments in E.coli have shown this is not the case.</text>
</comment>
<proteinExistence type="inferred from homology"/>
<name>A0A7D4Q8U8_9SPHI</name>
<gene>
    <name evidence="2" type="primary">cutC</name>
    <name evidence="3" type="ORF">HQ865_08670</name>
</gene>
<dbReference type="EMBL" id="CP054139">
    <property type="protein sequence ID" value="QKJ29825.1"/>
    <property type="molecule type" value="Genomic_DNA"/>
</dbReference>
<evidence type="ECO:0000256" key="2">
    <source>
        <dbReference type="HAMAP-Rule" id="MF_00795"/>
    </source>
</evidence>
<dbReference type="PANTHER" id="PTHR12598">
    <property type="entry name" value="COPPER HOMEOSTASIS PROTEIN CUTC"/>
    <property type="match status" value="1"/>
</dbReference>
<dbReference type="AlphaFoldDB" id="A0A7D4Q8U8"/>
<evidence type="ECO:0000313" key="3">
    <source>
        <dbReference type="EMBL" id="QKJ29825.1"/>
    </source>
</evidence>
<dbReference type="Pfam" id="PF03932">
    <property type="entry name" value="CutC"/>
    <property type="match status" value="1"/>
</dbReference>
<dbReference type="InterPro" id="IPR005627">
    <property type="entry name" value="CutC-like"/>
</dbReference>
<reference evidence="3 4" key="1">
    <citation type="submission" date="2020-05" db="EMBL/GenBank/DDBJ databases">
        <title>Mucilaginibacter mali sp. nov.</title>
        <authorList>
            <person name="Kim H.S."/>
            <person name="Lee K.C."/>
            <person name="Suh M.K."/>
            <person name="Kim J.-S."/>
            <person name="Han K.-I."/>
            <person name="Eom M.K."/>
            <person name="Shin Y.K."/>
            <person name="Lee J.-S."/>
        </authorList>
    </citation>
    <scope>NUCLEOTIDE SEQUENCE [LARGE SCALE GENOMIC DNA]</scope>
    <source>
        <strain evidence="3 4">G2-14</strain>
    </source>
</reference>
<dbReference type="PANTHER" id="PTHR12598:SF0">
    <property type="entry name" value="COPPER HOMEOSTASIS PROTEIN CUTC HOMOLOG"/>
    <property type="match status" value="1"/>
</dbReference>